<name>A0A087TS84_STEMI</name>
<proteinExistence type="predicted"/>
<gene>
    <name evidence="2" type="ORF">X975_19913</name>
</gene>
<feature type="non-terminal residue" evidence="2">
    <location>
        <position position="65"/>
    </location>
</feature>
<feature type="compositionally biased region" description="Low complexity" evidence="1">
    <location>
        <begin position="1"/>
        <end position="16"/>
    </location>
</feature>
<organism evidence="2 3">
    <name type="scientific">Stegodyphus mimosarum</name>
    <name type="common">African social velvet spider</name>
    <dbReference type="NCBI Taxonomy" id="407821"/>
    <lineage>
        <taxon>Eukaryota</taxon>
        <taxon>Metazoa</taxon>
        <taxon>Ecdysozoa</taxon>
        <taxon>Arthropoda</taxon>
        <taxon>Chelicerata</taxon>
        <taxon>Arachnida</taxon>
        <taxon>Araneae</taxon>
        <taxon>Araneomorphae</taxon>
        <taxon>Entelegynae</taxon>
        <taxon>Eresoidea</taxon>
        <taxon>Eresidae</taxon>
        <taxon>Stegodyphus</taxon>
    </lineage>
</organism>
<dbReference type="Proteomes" id="UP000054359">
    <property type="component" value="Unassembled WGS sequence"/>
</dbReference>
<dbReference type="OrthoDB" id="10470273at2759"/>
<reference evidence="2 3" key="1">
    <citation type="submission" date="2013-11" db="EMBL/GenBank/DDBJ databases">
        <title>Genome sequencing of Stegodyphus mimosarum.</title>
        <authorList>
            <person name="Bechsgaard J."/>
        </authorList>
    </citation>
    <scope>NUCLEOTIDE SEQUENCE [LARGE SCALE GENOMIC DNA]</scope>
</reference>
<evidence type="ECO:0000313" key="2">
    <source>
        <dbReference type="EMBL" id="KFM67973.1"/>
    </source>
</evidence>
<evidence type="ECO:0000313" key="3">
    <source>
        <dbReference type="Proteomes" id="UP000054359"/>
    </source>
</evidence>
<accession>A0A087TS84</accession>
<dbReference type="AlphaFoldDB" id="A0A087TS84"/>
<protein>
    <submittedName>
        <fullName evidence="2">Uncharacterized protein</fullName>
    </submittedName>
</protein>
<evidence type="ECO:0000256" key="1">
    <source>
        <dbReference type="SAM" id="MobiDB-lite"/>
    </source>
</evidence>
<feature type="region of interest" description="Disordered" evidence="1">
    <location>
        <begin position="1"/>
        <end position="44"/>
    </location>
</feature>
<sequence>MTFGRFSPRFPGFRSGAPPARQKNEDARQTGRTHRSPLSTNMTLHKAFPAPSLIQPTWYLQTGPI</sequence>
<keyword evidence="3" id="KW-1185">Reference proteome</keyword>
<dbReference type="EMBL" id="KK116514">
    <property type="protein sequence ID" value="KFM67973.1"/>
    <property type="molecule type" value="Genomic_DNA"/>
</dbReference>